<accession>A0A6T8P3C3</accession>
<dbReference type="EMBL" id="HBFK01036095">
    <property type="protein sequence ID" value="CAD8755334.1"/>
    <property type="molecule type" value="Transcribed_RNA"/>
</dbReference>
<dbReference type="EMBL" id="HBFX01020656">
    <property type="protein sequence ID" value="CAD8958010.1"/>
    <property type="molecule type" value="Transcribed_RNA"/>
</dbReference>
<evidence type="ECO:0000256" key="2">
    <source>
        <dbReference type="SAM" id="Phobius"/>
    </source>
</evidence>
<keyword evidence="2" id="KW-0472">Membrane</keyword>
<sequence length="210" mass="23302">MNSLFGWGGGGVPRRDPLLDDDGLYDEEGMGSNRPPPFNPSAQRGGGGGYNEPAPYRETYDDYSRQQAPARLSPRPEARSSPRQQQQVVYPREGPQTIYIDRGGGRQEPAVVILRDERPRGPVAEGVCCALMIFILGFTFPLLWLLACCQLSSPSRSVRFLSRCSILCLILVATGLGAIILNDAKTGKWPWDKECFFPWDPKCKYPPKVP</sequence>
<organism evidence="3">
    <name type="scientific">Hemiselmis andersenii</name>
    <name type="common">Cryptophyte alga</name>
    <dbReference type="NCBI Taxonomy" id="464988"/>
    <lineage>
        <taxon>Eukaryota</taxon>
        <taxon>Cryptophyceae</taxon>
        <taxon>Cryptomonadales</taxon>
        <taxon>Hemiselmidaceae</taxon>
        <taxon>Hemiselmis</taxon>
    </lineage>
</organism>
<proteinExistence type="predicted"/>
<feature type="region of interest" description="Disordered" evidence="1">
    <location>
        <begin position="1"/>
        <end position="103"/>
    </location>
</feature>
<reference evidence="3" key="1">
    <citation type="submission" date="2021-01" db="EMBL/GenBank/DDBJ databases">
        <authorList>
            <person name="Corre E."/>
            <person name="Pelletier E."/>
            <person name="Niang G."/>
            <person name="Scheremetjew M."/>
            <person name="Finn R."/>
            <person name="Kale V."/>
            <person name="Holt S."/>
            <person name="Cochrane G."/>
            <person name="Meng A."/>
            <person name="Brown T."/>
            <person name="Cohen L."/>
        </authorList>
    </citation>
    <scope>NUCLEOTIDE SEQUENCE</scope>
    <source>
        <strain evidence="3">CCMP441</strain>
        <strain evidence="4">CCMP644</strain>
    </source>
</reference>
<gene>
    <name evidence="4" type="ORF">HAND00432_LOCUS12549</name>
    <name evidence="3" type="ORF">HAND1043_LOCUS21842</name>
</gene>
<evidence type="ECO:0000313" key="4">
    <source>
        <dbReference type="EMBL" id="CAD8958010.1"/>
    </source>
</evidence>
<feature type="compositionally biased region" description="Acidic residues" evidence="1">
    <location>
        <begin position="19"/>
        <end position="29"/>
    </location>
</feature>
<evidence type="ECO:0000313" key="3">
    <source>
        <dbReference type="EMBL" id="CAD8755334.1"/>
    </source>
</evidence>
<dbReference type="AlphaFoldDB" id="A0A6T8P3C3"/>
<feature type="transmembrane region" description="Helical" evidence="2">
    <location>
        <begin position="130"/>
        <end position="148"/>
    </location>
</feature>
<feature type="compositionally biased region" description="Gly residues" evidence="1">
    <location>
        <begin position="1"/>
        <end position="12"/>
    </location>
</feature>
<feature type="transmembrane region" description="Helical" evidence="2">
    <location>
        <begin position="160"/>
        <end position="181"/>
    </location>
</feature>
<keyword evidence="2" id="KW-0812">Transmembrane</keyword>
<name>A0A6T8P3C3_HEMAN</name>
<keyword evidence="2" id="KW-1133">Transmembrane helix</keyword>
<protein>
    <submittedName>
        <fullName evidence="3">Uncharacterized protein</fullName>
    </submittedName>
</protein>
<evidence type="ECO:0000256" key="1">
    <source>
        <dbReference type="SAM" id="MobiDB-lite"/>
    </source>
</evidence>